<evidence type="ECO:0000313" key="6">
    <source>
        <dbReference type="Proteomes" id="UP001144096"/>
    </source>
</evidence>
<dbReference type="InterPro" id="IPR036388">
    <property type="entry name" value="WH-like_DNA-bd_sf"/>
</dbReference>
<dbReference type="SMART" id="SM00895">
    <property type="entry name" value="FCD"/>
    <property type="match status" value="1"/>
</dbReference>
<comment type="caution">
    <text evidence="5">The sequence shown here is derived from an EMBL/GenBank/DDBJ whole genome shotgun (WGS) entry which is preliminary data.</text>
</comment>
<keyword evidence="3" id="KW-0804">Transcription</keyword>
<dbReference type="SUPFAM" id="SSF48008">
    <property type="entry name" value="GntR ligand-binding domain-like"/>
    <property type="match status" value="1"/>
</dbReference>
<reference evidence="5" key="1">
    <citation type="submission" date="2022-06" db="EMBL/GenBank/DDBJ databases">
        <title>Amycolatopsis iheyaensis sp. nov., a new species of the genus Amycolatopsis isolated from soil in Iheya island, Japan.</title>
        <authorList>
            <person name="Ngamcharungchit C."/>
            <person name="Kanto H."/>
            <person name="Take A."/>
            <person name="Intra B."/>
            <person name="Matsumoto A."/>
            <person name="Panbangred W."/>
            <person name="Inahashi Y."/>
        </authorList>
    </citation>
    <scope>NUCLEOTIDE SEQUENCE</scope>
    <source>
        <strain evidence="5">OK19-0408</strain>
    </source>
</reference>
<evidence type="ECO:0000256" key="3">
    <source>
        <dbReference type="ARBA" id="ARBA00023163"/>
    </source>
</evidence>
<evidence type="ECO:0000256" key="2">
    <source>
        <dbReference type="ARBA" id="ARBA00023125"/>
    </source>
</evidence>
<dbReference type="PANTHER" id="PTHR43537:SF45">
    <property type="entry name" value="GNTR FAMILY REGULATORY PROTEIN"/>
    <property type="match status" value="1"/>
</dbReference>
<dbReference type="AlphaFoldDB" id="A0A9X2N9G0"/>
<keyword evidence="2" id="KW-0238">DNA-binding</keyword>
<feature type="domain" description="HTH gntR-type" evidence="4">
    <location>
        <begin position="11"/>
        <end position="78"/>
    </location>
</feature>
<dbReference type="PANTHER" id="PTHR43537">
    <property type="entry name" value="TRANSCRIPTIONAL REGULATOR, GNTR FAMILY"/>
    <property type="match status" value="1"/>
</dbReference>
<dbReference type="InterPro" id="IPR036390">
    <property type="entry name" value="WH_DNA-bd_sf"/>
</dbReference>
<dbReference type="InterPro" id="IPR008920">
    <property type="entry name" value="TF_FadR/GntR_C"/>
</dbReference>
<dbReference type="GO" id="GO:0003677">
    <property type="term" value="F:DNA binding"/>
    <property type="evidence" value="ECO:0007669"/>
    <property type="project" value="UniProtKB-KW"/>
</dbReference>
<evidence type="ECO:0000256" key="1">
    <source>
        <dbReference type="ARBA" id="ARBA00023015"/>
    </source>
</evidence>
<dbReference type="SUPFAM" id="SSF46785">
    <property type="entry name" value="Winged helix' DNA-binding domain"/>
    <property type="match status" value="1"/>
</dbReference>
<evidence type="ECO:0000313" key="5">
    <source>
        <dbReference type="EMBL" id="MCR6483036.1"/>
    </source>
</evidence>
<protein>
    <submittedName>
        <fullName evidence="5">GntR family transcriptional regulator</fullName>
    </submittedName>
</protein>
<dbReference type="CDD" id="cd07377">
    <property type="entry name" value="WHTH_GntR"/>
    <property type="match status" value="1"/>
</dbReference>
<dbReference type="Gene3D" id="1.10.10.10">
    <property type="entry name" value="Winged helix-like DNA-binding domain superfamily/Winged helix DNA-binding domain"/>
    <property type="match status" value="1"/>
</dbReference>
<sequence length="227" mass="25802">MRAVPSEPGLTTVQHATLRWLRDRIATGAFESGMQLRQEVLAREFGVSVPPIREALQTLEAEGQVVYKPRRGYFVATLSADELVETYRIRDLLETEAITRAVPILGDDDLERMRTAIADMAAAHDREDLAALTEANRRFHFTVFDAATMPRMAQMIRVLWESTDRYRFVYFSSSRNRKRVDVEHKAIMDAVAAGRVDDAVRLHREHRDHALEAVCASIPTAEPRQKA</sequence>
<dbReference type="RefSeq" id="WP_257919649.1">
    <property type="nucleotide sequence ID" value="NZ_JAMXQV010000003.1"/>
</dbReference>
<accession>A0A9X2N9G0</accession>
<proteinExistence type="predicted"/>
<gene>
    <name evidence="5" type="ORF">M8542_09415</name>
</gene>
<dbReference type="SMART" id="SM00345">
    <property type="entry name" value="HTH_GNTR"/>
    <property type="match status" value="1"/>
</dbReference>
<dbReference type="PROSITE" id="PS50949">
    <property type="entry name" value="HTH_GNTR"/>
    <property type="match status" value="1"/>
</dbReference>
<dbReference type="GO" id="GO:0003700">
    <property type="term" value="F:DNA-binding transcription factor activity"/>
    <property type="evidence" value="ECO:0007669"/>
    <property type="project" value="InterPro"/>
</dbReference>
<dbReference type="InterPro" id="IPR011711">
    <property type="entry name" value="GntR_C"/>
</dbReference>
<dbReference type="Proteomes" id="UP001144096">
    <property type="component" value="Unassembled WGS sequence"/>
</dbReference>
<dbReference type="Pfam" id="PF07729">
    <property type="entry name" value="FCD"/>
    <property type="match status" value="1"/>
</dbReference>
<evidence type="ECO:0000259" key="4">
    <source>
        <dbReference type="PROSITE" id="PS50949"/>
    </source>
</evidence>
<name>A0A9X2N9G0_9PSEU</name>
<organism evidence="5 6">
    <name type="scientific">Amycolatopsis iheyensis</name>
    <dbReference type="NCBI Taxonomy" id="2945988"/>
    <lineage>
        <taxon>Bacteria</taxon>
        <taxon>Bacillati</taxon>
        <taxon>Actinomycetota</taxon>
        <taxon>Actinomycetes</taxon>
        <taxon>Pseudonocardiales</taxon>
        <taxon>Pseudonocardiaceae</taxon>
        <taxon>Amycolatopsis</taxon>
    </lineage>
</organism>
<dbReference type="InterPro" id="IPR000524">
    <property type="entry name" value="Tscrpt_reg_HTH_GntR"/>
</dbReference>
<dbReference type="Pfam" id="PF00392">
    <property type="entry name" value="GntR"/>
    <property type="match status" value="1"/>
</dbReference>
<dbReference type="Gene3D" id="1.20.120.530">
    <property type="entry name" value="GntR ligand-binding domain-like"/>
    <property type="match status" value="1"/>
</dbReference>
<keyword evidence="6" id="KW-1185">Reference proteome</keyword>
<dbReference type="EMBL" id="JAMXQV010000003">
    <property type="protein sequence ID" value="MCR6483036.1"/>
    <property type="molecule type" value="Genomic_DNA"/>
</dbReference>
<keyword evidence="1" id="KW-0805">Transcription regulation</keyword>